<evidence type="ECO:0000313" key="1">
    <source>
        <dbReference type="EMBL" id="EMY02302.1"/>
    </source>
</evidence>
<accession>A0A829CPY4</accession>
<comment type="caution">
    <text evidence="1">The sequence shown here is derived from an EMBL/GenBank/DDBJ whole genome shotgun (WGS) entry which is preliminary data.</text>
</comment>
<name>A0A829CPY4_LEPIR</name>
<dbReference type="Proteomes" id="UP000012329">
    <property type="component" value="Unassembled WGS sequence"/>
</dbReference>
<evidence type="ECO:0000313" key="2">
    <source>
        <dbReference type="Proteomes" id="UP000012329"/>
    </source>
</evidence>
<gene>
    <name evidence="1" type="ORF">LEP1GSC029_4738</name>
</gene>
<proteinExistence type="predicted"/>
<dbReference type="EMBL" id="AFJL02000251">
    <property type="protein sequence ID" value="EMY02302.1"/>
    <property type="molecule type" value="Genomic_DNA"/>
</dbReference>
<sequence length="42" mass="4910">MHLGSPRQSEKLIYILPDFIQEMLSKGYSFVTVPEIINDRQD</sequence>
<protein>
    <submittedName>
        <fullName evidence="1">Uncharacterized protein</fullName>
    </submittedName>
</protein>
<organism evidence="1 2">
    <name type="scientific">Leptospira interrogans str. 2002000626</name>
    <dbReference type="NCBI Taxonomy" id="996803"/>
    <lineage>
        <taxon>Bacteria</taxon>
        <taxon>Pseudomonadati</taxon>
        <taxon>Spirochaetota</taxon>
        <taxon>Spirochaetia</taxon>
        <taxon>Leptospirales</taxon>
        <taxon>Leptospiraceae</taxon>
        <taxon>Leptospira</taxon>
    </lineage>
</organism>
<dbReference type="AlphaFoldDB" id="A0A829CPY4"/>
<reference evidence="1 2" key="1">
    <citation type="submission" date="2013-02" db="EMBL/GenBank/DDBJ databases">
        <authorList>
            <person name="Harkins D.M."/>
            <person name="Durkin A.S."/>
            <person name="Brinkac L.M."/>
            <person name="Haft D.H."/>
            <person name="Selengut J.D."/>
            <person name="Sanka R."/>
            <person name="DePew J."/>
            <person name="Purushe J."/>
            <person name="Whelen A.C."/>
            <person name="Vinetz J.M."/>
            <person name="Sutton G.G."/>
            <person name="Nierman W.C."/>
            <person name="Fouts D.E."/>
        </authorList>
    </citation>
    <scope>NUCLEOTIDE SEQUENCE [LARGE SCALE GENOMIC DNA]</scope>
    <source>
        <strain evidence="1 2">2002000626</strain>
    </source>
</reference>